<evidence type="ECO:0000313" key="7">
    <source>
        <dbReference type="EMBL" id="GMF43624.1"/>
    </source>
</evidence>
<evidence type="ECO:0000259" key="6">
    <source>
        <dbReference type="PROSITE" id="PS50178"/>
    </source>
</evidence>
<dbReference type="Gene3D" id="3.30.530.20">
    <property type="match status" value="1"/>
</dbReference>
<dbReference type="InterPro" id="IPR011011">
    <property type="entry name" value="Znf_FYVE_PHD"/>
</dbReference>
<keyword evidence="8" id="KW-1185">Reference proteome</keyword>
<dbReference type="InterPro" id="IPR013083">
    <property type="entry name" value="Znf_RING/FYVE/PHD"/>
</dbReference>
<dbReference type="EMBL" id="BSXT01001576">
    <property type="protein sequence ID" value="GMF43624.1"/>
    <property type="molecule type" value="Genomic_DNA"/>
</dbReference>
<dbReference type="SUPFAM" id="SSF57903">
    <property type="entry name" value="FYVE/PHD zinc finger"/>
    <property type="match status" value="1"/>
</dbReference>
<evidence type="ECO:0000313" key="8">
    <source>
        <dbReference type="Proteomes" id="UP001165121"/>
    </source>
</evidence>
<dbReference type="InterPro" id="IPR000306">
    <property type="entry name" value="Znf_FYVE"/>
</dbReference>
<dbReference type="SMART" id="SM00064">
    <property type="entry name" value="FYVE"/>
    <property type="match status" value="1"/>
</dbReference>
<dbReference type="InterPro" id="IPR052727">
    <property type="entry name" value="Rab4/Rab5_effector"/>
</dbReference>
<keyword evidence="3" id="KW-0862">Zinc</keyword>
<dbReference type="PANTHER" id="PTHR13510">
    <property type="entry name" value="FYVE-FINGER-CONTAINING RAB5 EFFECTOR PROTEIN RABENOSYN-5-RELATED"/>
    <property type="match status" value="1"/>
</dbReference>
<sequence length="497" mass="55675">MTPRVSTSISSATFSLQLDGRNCRRREHLSRVAVHWPEPSRPPDFAGVRVDDSPKEKAPRWTPELDGYPTDSIDETSDVDYHRSWSICHFVGRNAEQAVDSRQSMKSIRTLVDALPALKLNDAEEMELQNLAENFVLGNIDEYLEVSEQVRKTGRTPREWRELRHKDGIRVYTQRSKKSRVKDAPEPTVPSLLLLGTVQGTLNDVMYAVAASNDEDIKVKSKFVQDGIVDAKVLCEMVRPTVEDAYQHVNVAWRLYAVPEHRDYICVEASGIAVTAEGESIGYHVAHSVGFPQLPPFQKADVERGNLSVCALYRQRAPNSVECYVHGFFDFQEDDTVLSAISMNSMANQWLSFSQLIECAEMKKLVWRLRKKSARISIDTCSSSGSSFDLLAAQRRKSSGAAKASNHCAICTKGFGLLGSGKKACRVCGELVCSKCQVRKTVCTVRPWENAAILEKKLPVCGPCIEDVLKGNALDVARDEVHLRVYTRDSDWWSMSE</sequence>
<proteinExistence type="predicted"/>
<dbReference type="PROSITE" id="PS50178">
    <property type="entry name" value="ZF_FYVE"/>
    <property type="match status" value="1"/>
</dbReference>
<evidence type="ECO:0000256" key="2">
    <source>
        <dbReference type="ARBA" id="ARBA00022771"/>
    </source>
</evidence>
<feature type="compositionally biased region" description="Basic and acidic residues" evidence="5">
    <location>
        <begin position="49"/>
        <end position="59"/>
    </location>
</feature>
<dbReference type="PANTHER" id="PTHR13510:SF44">
    <property type="entry name" value="RABENOSYN-5"/>
    <property type="match status" value="1"/>
</dbReference>
<dbReference type="Proteomes" id="UP001165121">
    <property type="component" value="Unassembled WGS sequence"/>
</dbReference>
<organism evidence="7 8">
    <name type="scientific">Phytophthora fragariaefolia</name>
    <dbReference type="NCBI Taxonomy" id="1490495"/>
    <lineage>
        <taxon>Eukaryota</taxon>
        <taxon>Sar</taxon>
        <taxon>Stramenopiles</taxon>
        <taxon>Oomycota</taxon>
        <taxon>Peronosporomycetes</taxon>
        <taxon>Peronosporales</taxon>
        <taxon>Peronosporaceae</taxon>
        <taxon>Phytophthora</taxon>
    </lineage>
</organism>
<feature type="domain" description="FYVE-type" evidence="6">
    <location>
        <begin position="402"/>
        <end position="469"/>
    </location>
</feature>
<name>A0A9W7CYK3_9STRA</name>
<feature type="region of interest" description="Disordered" evidence="5">
    <location>
        <begin position="35"/>
        <end position="73"/>
    </location>
</feature>
<keyword evidence="2 4" id="KW-0863">Zinc-finger</keyword>
<evidence type="ECO:0000256" key="1">
    <source>
        <dbReference type="ARBA" id="ARBA00022723"/>
    </source>
</evidence>
<keyword evidence="1" id="KW-0479">Metal-binding</keyword>
<comment type="caution">
    <text evidence="7">The sequence shown here is derived from an EMBL/GenBank/DDBJ whole genome shotgun (WGS) entry which is preliminary data.</text>
</comment>
<gene>
    <name evidence="7" type="ORF">Pfra01_001481600</name>
</gene>
<dbReference type="InterPro" id="IPR017455">
    <property type="entry name" value="Znf_FYVE-rel"/>
</dbReference>
<evidence type="ECO:0000256" key="4">
    <source>
        <dbReference type="PROSITE-ProRule" id="PRU00091"/>
    </source>
</evidence>
<evidence type="ECO:0000256" key="3">
    <source>
        <dbReference type="ARBA" id="ARBA00022833"/>
    </source>
</evidence>
<dbReference type="GO" id="GO:0008270">
    <property type="term" value="F:zinc ion binding"/>
    <property type="evidence" value="ECO:0007669"/>
    <property type="project" value="UniProtKB-KW"/>
</dbReference>
<dbReference type="AlphaFoldDB" id="A0A9W7CYK3"/>
<dbReference type="OrthoDB" id="93722at2759"/>
<dbReference type="Pfam" id="PF01363">
    <property type="entry name" value="FYVE"/>
    <property type="match status" value="1"/>
</dbReference>
<reference evidence="7" key="1">
    <citation type="submission" date="2023-04" db="EMBL/GenBank/DDBJ databases">
        <title>Phytophthora fragariaefolia NBRC 109709.</title>
        <authorList>
            <person name="Ichikawa N."/>
            <person name="Sato H."/>
            <person name="Tonouchi N."/>
        </authorList>
    </citation>
    <scope>NUCLEOTIDE SEQUENCE</scope>
    <source>
        <strain evidence="7">NBRC 109709</strain>
    </source>
</reference>
<dbReference type="Gene3D" id="3.30.40.10">
    <property type="entry name" value="Zinc/RING finger domain, C3HC4 (zinc finger)"/>
    <property type="match status" value="1"/>
</dbReference>
<accession>A0A9W7CYK3</accession>
<protein>
    <submittedName>
        <fullName evidence="7">Unnamed protein product</fullName>
    </submittedName>
</protein>
<dbReference type="InterPro" id="IPR023393">
    <property type="entry name" value="START-like_dom_sf"/>
</dbReference>
<evidence type="ECO:0000256" key="5">
    <source>
        <dbReference type="SAM" id="MobiDB-lite"/>
    </source>
</evidence>